<dbReference type="Proteomes" id="UP000736787">
    <property type="component" value="Unassembled WGS sequence"/>
</dbReference>
<protein>
    <recommendedName>
        <fullName evidence="7">Reverse transcriptase RNase H-like domain-containing protein</fullName>
    </recommendedName>
</protein>
<dbReference type="EMBL" id="RCMV01000048">
    <property type="protein sequence ID" value="KAG3226849.1"/>
    <property type="molecule type" value="Genomic_DNA"/>
</dbReference>
<evidence type="ECO:0000313" key="6">
    <source>
        <dbReference type="Proteomes" id="UP000736787"/>
    </source>
</evidence>
<comment type="caution">
    <text evidence="3">The sequence shown here is derived from an EMBL/GenBank/DDBJ whole genome shotgun (WGS) entry which is preliminary data.</text>
</comment>
<name>A0A8T1ENR9_9STRA</name>
<dbReference type="Proteomes" id="UP000735874">
    <property type="component" value="Unassembled WGS sequence"/>
</dbReference>
<evidence type="ECO:0000313" key="4">
    <source>
        <dbReference type="EMBL" id="KAG2994430.1"/>
    </source>
</evidence>
<dbReference type="AlphaFoldDB" id="A0A8T1ENR9"/>
<dbReference type="Proteomes" id="UP000774804">
    <property type="component" value="Unassembled WGS sequence"/>
</dbReference>
<organism evidence="3 6">
    <name type="scientific">Phytophthora cactorum</name>
    <dbReference type="NCBI Taxonomy" id="29920"/>
    <lineage>
        <taxon>Eukaryota</taxon>
        <taxon>Sar</taxon>
        <taxon>Stramenopiles</taxon>
        <taxon>Oomycota</taxon>
        <taxon>Peronosporomycetes</taxon>
        <taxon>Peronosporales</taxon>
        <taxon>Peronosporaceae</taxon>
        <taxon>Phytophthora</taxon>
    </lineage>
</organism>
<dbReference type="EMBL" id="RCML01000060">
    <property type="protein sequence ID" value="KAG2994430.1"/>
    <property type="molecule type" value="Genomic_DNA"/>
</dbReference>
<evidence type="ECO:0000313" key="1">
    <source>
        <dbReference type="EMBL" id="KAG2865011.1"/>
    </source>
</evidence>
<evidence type="ECO:0000313" key="3">
    <source>
        <dbReference type="EMBL" id="KAG2954966.1"/>
    </source>
</evidence>
<evidence type="ECO:0000313" key="5">
    <source>
        <dbReference type="EMBL" id="KAG3226849.1"/>
    </source>
</evidence>
<dbReference type="Proteomes" id="UP000760860">
    <property type="component" value="Unassembled WGS sequence"/>
</dbReference>
<proteinExistence type="predicted"/>
<reference evidence="3" key="1">
    <citation type="submission" date="2018-10" db="EMBL/GenBank/DDBJ databases">
        <title>Effector identification in a new, highly contiguous assembly of the strawberry crown rot pathogen Phytophthora cactorum.</title>
        <authorList>
            <person name="Armitage A.D."/>
            <person name="Nellist C.F."/>
            <person name="Bates H."/>
            <person name="Vickerstaff R.J."/>
            <person name="Harrison R.J."/>
        </authorList>
    </citation>
    <scope>NUCLEOTIDE SEQUENCE</scope>
    <source>
        <strain evidence="1">15-7</strain>
        <strain evidence="2">4032</strain>
        <strain evidence="3">4040</strain>
        <strain evidence="4">P415</strain>
        <strain evidence="5">P421</strain>
    </source>
</reference>
<sequence>MTKCIFWIERMVSNQLRHLNPAERNYPIHDKEPLALRYALIKCRV</sequence>
<dbReference type="EMBL" id="RCMK01000008">
    <property type="protein sequence ID" value="KAG2954966.1"/>
    <property type="molecule type" value="Genomic_DNA"/>
</dbReference>
<evidence type="ECO:0000313" key="2">
    <source>
        <dbReference type="EMBL" id="KAG2938027.1"/>
    </source>
</evidence>
<dbReference type="EMBL" id="RCMI01000069">
    <property type="protein sequence ID" value="KAG2938027.1"/>
    <property type="molecule type" value="Genomic_DNA"/>
</dbReference>
<gene>
    <name evidence="1" type="ORF">PC113_g4060</name>
    <name evidence="2" type="ORF">PC115_g3880</name>
    <name evidence="3" type="ORF">PC117_g823</name>
    <name evidence="4" type="ORF">PC118_g3494</name>
    <name evidence="5" type="ORF">PC129_g2608</name>
</gene>
<evidence type="ECO:0008006" key="7">
    <source>
        <dbReference type="Google" id="ProtNLM"/>
    </source>
</evidence>
<accession>A0A8T1ENR9</accession>
<dbReference type="Proteomes" id="UP000697107">
    <property type="component" value="Unassembled WGS sequence"/>
</dbReference>
<dbReference type="EMBL" id="RCMG01000067">
    <property type="protein sequence ID" value="KAG2865011.1"/>
    <property type="molecule type" value="Genomic_DNA"/>
</dbReference>